<dbReference type="GO" id="GO:0016491">
    <property type="term" value="F:oxidoreductase activity"/>
    <property type="evidence" value="ECO:0007669"/>
    <property type="project" value="TreeGrafter"/>
</dbReference>
<dbReference type="STRING" id="661089.ciss_24780"/>
<gene>
    <name evidence="2" type="ORF">ciss_24780</name>
</gene>
<accession>A0A1L8D5T8</accession>
<evidence type="ECO:0008006" key="4">
    <source>
        <dbReference type="Google" id="ProtNLM"/>
    </source>
</evidence>
<dbReference type="Proteomes" id="UP000187338">
    <property type="component" value="Unassembled WGS sequence"/>
</dbReference>
<sequence length="432" mass="48351">MGNLSTLFTTNNLEAVKDVDCLICHSTDYFMKDPKDGKAKGGARVVVTVNAASYRSVNVYEFVYQIPEYGETFTQYTVHFNKFNQSVRETYVLNSIKALVKKPTPDACKVCHNFSAGGPFFKRGFNADADVHMDSVGTKVYCIDCHTPLQYADLTQSLSGQAGKHYAGAHEFSIGKMPDLFTNENPAKQCTECHTGNIHTNAILNDHYRRIDCRVCHIPQNIGLRLRDYTTPVLDSTYTGNWQAKDYVRNTGLPPFVVANKESAGLPYYIFKPVDYQEEHRHGIKPTKPEANKPGNLNAKLMAFNEMTVKGYFDTRNGKLIPIQLKPWFTSSDGSIYNAIYKGAADWGSKKVTLRLYDTFLFTGTETSSSFSWKISTSVSYFQMDHTIKPASQALKCVDCHTASGMVASATKKWRSTGYSAARSKLLIFSQK</sequence>
<comment type="caution">
    <text evidence="2">The sequence shown here is derived from an EMBL/GenBank/DDBJ whole genome shotgun (WGS) entry which is preliminary data.</text>
</comment>
<keyword evidence="1" id="KW-0732">Signal</keyword>
<protein>
    <recommendedName>
        <fullName evidence="4">Cytochrome c</fullName>
    </recommendedName>
</protein>
<evidence type="ECO:0000256" key="1">
    <source>
        <dbReference type="ARBA" id="ARBA00022729"/>
    </source>
</evidence>
<evidence type="ECO:0000313" key="2">
    <source>
        <dbReference type="EMBL" id="GAV26545.1"/>
    </source>
</evidence>
<dbReference type="Pfam" id="PF11783">
    <property type="entry name" value="Cytochrome_cB"/>
    <property type="match status" value="1"/>
</dbReference>
<dbReference type="InterPro" id="IPR036280">
    <property type="entry name" value="Multihaem_cyt_sf"/>
</dbReference>
<dbReference type="InterPro" id="IPR024673">
    <property type="entry name" value="Octahem_Cyt_c"/>
</dbReference>
<keyword evidence="3" id="KW-1185">Reference proteome</keyword>
<dbReference type="Gene3D" id="3.90.10.10">
    <property type="entry name" value="Cytochrome C3"/>
    <property type="match status" value="1"/>
</dbReference>
<dbReference type="SUPFAM" id="SSF48695">
    <property type="entry name" value="Multiheme cytochromes"/>
    <property type="match status" value="1"/>
</dbReference>
<reference evidence="3" key="1">
    <citation type="submission" date="2016-12" db="EMBL/GenBank/DDBJ databases">
        <title>Draft Genome Sequences od Carboxydothermus pertinax and islandicus, Hydrogenogenic Carboxydotrophic Bacteria.</title>
        <authorList>
            <person name="Fukuyama Y."/>
            <person name="Ohmae K."/>
            <person name="Yoneda Y."/>
            <person name="Yoshida T."/>
            <person name="Sako Y."/>
        </authorList>
    </citation>
    <scope>NUCLEOTIDE SEQUENCE [LARGE SCALE GENOMIC DNA]</scope>
    <source>
        <strain evidence="3">SET</strain>
    </source>
</reference>
<proteinExistence type="predicted"/>
<evidence type="ECO:0000313" key="3">
    <source>
        <dbReference type="Proteomes" id="UP000187338"/>
    </source>
</evidence>
<organism evidence="2 3">
    <name type="scientific">Carboxydothermus islandicus</name>
    <dbReference type="NCBI Taxonomy" id="661089"/>
    <lineage>
        <taxon>Bacteria</taxon>
        <taxon>Bacillati</taxon>
        <taxon>Bacillota</taxon>
        <taxon>Clostridia</taxon>
        <taxon>Thermoanaerobacterales</taxon>
        <taxon>Thermoanaerobacteraceae</taxon>
        <taxon>Carboxydothermus</taxon>
    </lineage>
</organism>
<dbReference type="InterPro" id="IPR051829">
    <property type="entry name" value="Multiheme_Cytochr_ET"/>
</dbReference>
<dbReference type="AlphaFoldDB" id="A0A1L8D5T8"/>
<name>A0A1L8D5T8_9THEO</name>
<dbReference type="PANTHER" id="PTHR35038:SF5">
    <property type="entry name" value="CYTOCHROME C-TYPE PROTEIN NRFB"/>
    <property type="match status" value="1"/>
</dbReference>
<dbReference type="PANTHER" id="PTHR35038">
    <property type="entry name" value="DISSIMILATORY SULFITE REDUCTASE SIRA"/>
    <property type="match status" value="1"/>
</dbReference>
<dbReference type="EMBL" id="BDJL01000142">
    <property type="protein sequence ID" value="GAV26545.1"/>
    <property type="molecule type" value="Genomic_DNA"/>
</dbReference>